<proteinExistence type="predicted"/>
<organism evidence="3">
    <name type="scientific">Notodromas monacha</name>
    <dbReference type="NCBI Taxonomy" id="399045"/>
    <lineage>
        <taxon>Eukaryota</taxon>
        <taxon>Metazoa</taxon>
        <taxon>Ecdysozoa</taxon>
        <taxon>Arthropoda</taxon>
        <taxon>Crustacea</taxon>
        <taxon>Oligostraca</taxon>
        <taxon>Ostracoda</taxon>
        <taxon>Podocopa</taxon>
        <taxon>Podocopida</taxon>
        <taxon>Cypridocopina</taxon>
        <taxon>Cypridoidea</taxon>
        <taxon>Cyprididae</taxon>
        <taxon>Notodromas</taxon>
    </lineage>
</organism>
<evidence type="ECO:0000313" key="3">
    <source>
        <dbReference type="EMBL" id="CAD7276647.1"/>
    </source>
</evidence>
<sequence>MAVILKHYYPVLLLVVVHIFRRCPTVKRVRELTSQYPFYPFIITSTGDHFFCQYVSSSNLMTCAALSVLIVLTAVMFYAEDKKILQTSVLFTVPVGAYCVYLFSESIVVHEVALELESGPEMKRSNRSSTTVKADGGGQQQQQGSGEVPHPASAAAANNTTAAAAATTTNFPGSQTASQQKPDGPEAASNKDYNKASTAYPFGSSGAGAGASSDTARGGGGLNASSTGLERVNVLQYYVFRRNHLVAQGSPYNVFIRLHLKRLAFSYDSYYLALEGYNIQPEKLIADDENLEKVRHLGKKIAERLGISYYDVQTISDHHQMNQASLKRMWEQRQVELMDTLRRRRDFVPRIRKIELDVESHEARPAVVAASAASSSNRDHSSKSTKAMSFMSTATATAGAPGGGGAGATPPPGAGGIGGPGIISSSSKRHHQQLRGSTTSVYHYNPVRFRLVRIISFHHHMHMYHQDLPPATKRATKLLPVPSAPAFSSLSSGAHVRERATIVRINAPPSKTNTEFTKAMEDDIDKYNNKRKKNKSNEPSS</sequence>
<dbReference type="InterPro" id="IPR027861">
    <property type="entry name" value="TMEM249"/>
</dbReference>
<protein>
    <submittedName>
        <fullName evidence="3">Uncharacterized protein</fullName>
    </submittedName>
</protein>
<name>A0A7R9BMD1_9CRUS</name>
<keyword evidence="2" id="KW-0812">Transmembrane</keyword>
<dbReference type="PANTHER" id="PTHR35442:SF1">
    <property type="entry name" value="CATION CHANNEL SPERM-ASSOCIATED AUXILIARY SUBUNIT TMEM249"/>
    <property type="match status" value="1"/>
</dbReference>
<evidence type="ECO:0000313" key="4">
    <source>
        <dbReference type="Proteomes" id="UP000678499"/>
    </source>
</evidence>
<dbReference type="Pfam" id="PF15158">
    <property type="entry name" value="TMEM249"/>
    <property type="match status" value="1"/>
</dbReference>
<feature type="transmembrane region" description="Helical" evidence="2">
    <location>
        <begin position="84"/>
        <end position="103"/>
    </location>
</feature>
<feature type="compositionally biased region" description="Basic and acidic residues" evidence="1">
    <location>
        <begin position="518"/>
        <end position="528"/>
    </location>
</feature>
<reference evidence="3" key="1">
    <citation type="submission" date="2020-11" db="EMBL/GenBank/DDBJ databases">
        <authorList>
            <person name="Tran Van P."/>
        </authorList>
    </citation>
    <scope>NUCLEOTIDE SEQUENCE</scope>
</reference>
<feature type="transmembrane region" description="Helical" evidence="2">
    <location>
        <begin position="59"/>
        <end position="79"/>
    </location>
</feature>
<feature type="region of interest" description="Disordered" evidence="1">
    <location>
        <begin position="398"/>
        <end position="437"/>
    </location>
</feature>
<feature type="compositionally biased region" description="Polar residues" evidence="1">
    <location>
        <begin position="171"/>
        <end position="181"/>
    </location>
</feature>
<dbReference type="EMBL" id="CAJPEX010000671">
    <property type="protein sequence ID" value="CAG0916799.1"/>
    <property type="molecule type" value="Genomic_DNA"/>
</dbReference>
<feature type="region of interest" description="Disordered" evidence="1">
    <location>
        <begin position="118"/>
        <end position="225"/>
    </location>
</feature>
<accession>A0A7R9BMD1</accession>
<dbReference type="EMBL" id="OA882708">
    <property type="protein sequence ID" value="CAD7276647.1"/>
    <property type="molecule type" value="Genomic_DNA"/>
</dbReference>
<dbReference type="OrthoDB" id="5519333at2759"/>
<keyword evidence="2" id="KW-1133">Transmembrane helix</keyword>
<evidence type="ECO:0000256" key="1">
    <source>
        <dbReference type="SAM" id="MobiDB-lite"/>
    </source>
</evidence>
<keyword evidence="2" id="KW-0472">Membrane</keyword>
<gene>
    <name evidence="3" type="ORF">NMOB1V02_LOCUS4400</name>
</gene>
<dbReference type="Proteomes" id="UP000678499">
    <property type="component" value="Unassembled WGS sequence"/>
</dbReference>
<dbReference type="AlphaFoldDB" id="A0A7R9BMD1"/>
<keyword evidence="4" id="KW-1185">Reference proteome</keyword>
<evidence type="ECO:0000256" key="2">
    <source>
        <dbReference type="SAM" id="Phobius"/>
    </source>
</evidence>
<feature type="region of interest" description="Disordered" evidence="1">
    <location>
        <begin position="509"/>
        <end position="541"/>
    </location>
</feature>
<dbReference type="PANTHER" id="PTHR35442">
    <property type="entry name" value="TRANSMEMBRANE PROTEIN 249"/>
    <property type="match status" value="1"/>
</dbReference>
<feature type="compositionally biased region" description="Low complexity" evidence="1">
    <location>
        <begin position="154"/>
        <end position="170"/>
    </location>
</feature>